<dbReference type="Ensembl" id="ENSCLMT00005003686.1">
    <property type="protein sequence ID" value="ENSCLMP00005003357.1"/>
    <property type="gene ID" value="ENSCLMG00005001943.1"/>
</dbReference>
<evidence type="ECO:0000256" key="1">
    <source>
        <dbReference type="ARBA" id="ARBA00004370"/>
    </source>
</evidence>
<sequence>MFVTPITLLCLLPFVAGKFTSTLLLLLLLSSSLFRAPSRAVCPDSPIVAAEGSAVTLPCHLEPQVNVQSRTVDWRRLDSCVQVLPGRVLPGLVHGYRYRKQNLNDQRVEFRNRTTLHGDLSRGNLSLLISSVTPKDSGSYRCFNEEPRLIRNLLHLLIRLFS</sequence>
<dbReference type="InterPro" id="IPR003599">
    <property type="entry name" value="Ig_sub"/>
</dbReference>
<dbReference type="InterPro" id="IPR013783">
    <property type="entry name" value="Ig-like_fold"/>
</dbReference>
<comment type="subcellular location">
    <subcellularLocation>
        <location evidence="1">Membrane</location>
    </subcellularLocation>
</comment>
<dbReference type="SUPFAM" id="SSF48726">
    <property type="entry name" value="Immunoglobulin"/>
    <property type="match status" value="1"/>
</dbReference>
<organism evidence="6 7">
    <name type="scientific">Cyclopterus lumpus</name>
    <name type="common">Lumpsucker</name>
    <dbReference type="NCBI Taxonomy" id="8103"/>
    <lineage>
        <taxon>Eukaryota</taxon>
        <taxon>Metazoa</taxon>
        <taxon>Chordata</taxon>
        <taxon>Craniata</taxon>
        <taxon>Vertebrata</taxon>
        <taxon>Euteleostomi</taxon>
        <taxon>Actinopterygii</taxon>
        <taxon>Neopterygii</taxon>
        <taxon>Teleostei</taxon>
        <taxon>Neoteleostei</taxon>
        <taxon>Acanthomorphata</taxon>
        <taxon>Eupercaria</taxon>
        <taxon>Perciformes</taxon>
        <taxon>Cottioidei</taxon>
        <taxon>Cottales</taxon>
        <taxon>Cyclopteridae</taxon>
        <taxon>Cyclopterus</taxon>
    </lineage>
</organism>
<feature type="transmembrane region" description="Helical" evidence="4">
    <location>
        <begin position="6"/>
        <end position="29"/>
    </location>
</feature>
<dbReference type="PANTHER" id="PTHR24100:SF151">
    <property type="entry name" value="ICOS LIGAND"/>
    <property type="match status" value="1"/>
</dbReference>
<keyword evidence="4" id="KW-1133">Transmembrane helix</keyword>
<dbReference type="GeneTree" id="ENSGT00400000025126"/>
<keyword evidence="3" id="KW-0393">Immunoglobulin domain</keyword>
<evidence type="ECO:0000313" key="7">
    <source>
        <dbReference type="Proteomes" id="UP000694565"/>
    </source>
</evidence>
<reference evidence="6" key="2">
    <citation type="submission" date="2025-09" db="UniProtKB">
        <authorList>
            <consortium name="Ensembl"/>
        </authorList>
    </citation>
    <scope>IDENTIFICATION</scope>
</reference>
<evidence type="ECO:0000313" key="6">
    <source>
        <dbReference type="Ensembl" id="ENSCLMP00005003357.1"/>
    </source>
</evidence>
<evidence type="ECO:0000259" key="5">
    <source>
        <dbReference type="PROSITE" id="PS50835"/>
    </source>
</evidence>
<keyword evidence="7" id="KW-1185">Reference proteome</keyword>
<keyword evidence="4" id="KW-0812">Transmembrane</keyword>
<keyword evidence="2 4" id="KW-0472">Membrane</keyword>
<dbReference type="InterPro" id="IPR036179">
    <property type="entry name" value="Ig-like_dom_sf"/>
</dbReference>
<dbReference type="GO" id="GO:0001817">
    <property type="term" value="P:regulation of cytokine production"/>
    <property type="evidence" value="ECO:0007669"/>
    <property type="project" value="TreeGrafter"/>
</dbReference>
<dbReference type="Pfam" id="PF07686">
    <property type="entry name" value="V-set"/>
    <property type="match status" value="1"/>
</dbReference>
<evidence type="ECO:0000256" key="2">
    <source>
        <dbReference type="ARBA" id="ARBA00023136"/>
    </source>
</evidence>
<dbReference type="InterPro" id="IPR007110">
    <property type="entry name" value="Ig-like_dom"/>
</dbReference>
<dbReference type="InterPro" id="IPR013106">
    <property type="entry name" value="Ig_V-set"/>
</dbReference>
<name>A0A8C2WGF2_CYCLU</name>
<feature type="domain" description="Ig-like" evidence="5">
    <location>
        <begin position="37"/>
        <end position="142"/>
    </location>
</feature>
<dbReference type="AlphaFoldDB" id="A0A8C2WGF2"/>
<reference evidence="6" key="1">
    <citation type="submission" date="2025-08" db="UniProtKB">
        <authorList>
            <consortium name="Ensembl"/>
        </authorList>
    </citation>
    <scope>IDENTIFICATION</scope>
</reference>
<evidence type="ECO:0000256" key="3">
    <source>
        <dbReference type="ARBA" id="ARBA00023319"/>
    </source>
</evidence>
<protein>
    <recommendedName>
        <fullName evidence="5">Ig-like domain-containing protein</fullName>
    </recommendedName>
</protein>
<dbReference type="PANTHER" id="PTHR24100">
    <property type="entry name" value="BUTYROPHILIN"/>
    <property type="match status" value="1"/>
</dbReference>
<dbReference type="GO" id="GO:0009897">
    <property type="term" value="C:external side of plasma membrane"/>
    <property type="evidence" value="ECO:0007669"/>
    <property type="project" value="TreeGrafter"/>
</dbReference>
<dbReference type="InterPro" id="IPR050504">
    <property type="entry name" value="IgSF_BTN/MOG"/>
</dbReference>
<dbReference type="SMART" id="SM00406">
    <property type="entry name" value="IGv"/>
    <property type="match status" value="1"/>
</dbReference>
<proteinExistence type="predicted"/>
<accession>A0A8C2WGF2</accession>
<dbReference type="SMART" id="SM00409">
    <property type="entry name" value="IG"/>
    <property type="match status" value="1"/>
</dbReference>
<dbReference type="PROSITE" id="PS50835">
    <property type="entry name" value="IG_LIKE"/>
    <property type="match status" value="1"/>
</dbReference>
<dbReference type="GO" id="GO:0050852">
    <property type="term" value="P:T cell receptor signaling pathway"/>
    <property type="evidence" value="ECO:0007669"/>
    <property type="project" value="TreeGrafter"/>
</dbReference>
<evidence type="ECO:0000256" key="4">
    <source>
        <dbReference type="SAM" id="Phobius"/>
    </source>
</evidence>
<dbReference type="GO" id="GO:0005102">
    <property type="term" value="F:signaling receptor binding"/>
    <property type="evidence" value="ECO:0007669"/>
    <property type="project" value="TreeGrafter"/>
</dbReference>
<dbReference type="Proteomes" id="UP000694565">
    <property type="component" value="Unplaced"/>
</dbReference>
<dbReference type="Gene3D" id="2.60.40.10">
    <property type="entry name" value="Immunoglobulins"/>
    <property type="match status" value="1"/>
</dbReference>